<dbReference type="AlphaFoldDB" id="A0A026W2H6"/>
<dbReference type="EMBL" id="KK107465">
    <property type="protein sequence ID" value="EZA50282.1"/>
    <property type="molecule type" value="Genomic_DNA"/>
</dbReference>
<dbReference type="GO" id="GO:0003676">
    <property type="term" value="F:nucleic acid binding"/>
    <property type="evidence" value="ECO:0007669"/>
    <property type="project" value="InterPro"/>
</dbReference>
<proteinExistence type="predicted"/>
<sequence length="325" mass="36975">MHDIKWFPLWSSICRKKFGYGRIPASTAVVEAEFNNIKCKLFANVLPTRVDLFVFRHMDYINVRIKLVDAEPIVTSPNTEEKQKKTLEIDLTEDTYIASNKDSPRLHTDTPICFTCKSNDKSTSTQLCNCIVCNKFLHAFDGCSKVFDTENTQSTQRICTLCKNISKNDILNADSTNIPILRNGSNVNLKPVNVKGKKISVIQTCAFDSIFQIFLIMSFQSEDIKAMTTRYSNENLYINSENNSVNVIDVESVNIIMCNNHHWGSIKNIVYKTPPTSAEDMKNRITNVCRSIPQNILISTVENFEKRLRLCLQENGAPFEHLING</sequence>
<dbReference type="PANTHER" id="PTHR47326">
    <property type="entry name" value="TRANSPOSABLE ELEMENT TC3 TRANSPOSASE-LIKE PROTEIN"/>
    <property type="match status" value="1"/>
</dbReference>
<gene>
    <name evidence="1" type="ORF">X777_11293</name>
</gene>
<dbReference type="Proteomes" id="UP000053097">
    <property type="component" value="Unassembled WGS sequence"/>
</dbReference>
<reference evidence="1 2" key="1">
    <citation type="journal article" date="2014" name="Curr. Biol.">
        <title>The genome of the clonal raider ant Cerapachys biroi.</title>
        <authorList>
            <person name="Oxley P.R."/>
            <person name="Ji L."/>
            <person name="Fetter-Pruneda I."/>
            <person name="McKenzie S.K."/>
            <person name="Li C."/>
            <person name="Hu H."/>
            <person name="Zhang G."/>
            <person name="Kronauer D.J."/>
        </authorList>
    </citation>
    <scope>NUCLEOTIDE SEQUENCE [LARGE SCALE GENOMIC DNA]</scope>
</reference>
<dbReference type="InterPro" id="IPR036397">
    <property type="entry name" value="RNaseH_sf"/>
</dbReference>
<accession>A0A026W2H6</accession>
<evidence type="ECO:0000313" key="2">
    <source>
        <dbReference type="Proteomes" id="UP000053097"/>
    </source>
</evidence>
<dbReference type="Gene3D" id="3.30.420.10">
    <property type="entry name" value="Ribonuclease H-like superfamily/Ribonuclease H"/>
    <property type="match status" value="1"/>
</dbReference>
<keyword evidence="2" id="KW-1185">Reference proteome</keyword>
<protein>
    <submittedName>
        <fullName evidence="1">Uncharacterized protein</fullName>
    </submittedName>
</protein>
<evidence type="ECO:0000313" key="1">
    <source>
        <dbReference type="EMBL" id="EZA50282.1"/>
    </source>
</evidence>
<name>A0A026W2H6_OOCBI</name>
<dbReference type="PANTHER" id="PTHR47326:SF1">
    <property type="entry name" value="HTH PSQ-TYPE DOMAIN-CONTAINING PROTEIN"/>
    <property type="match status" value="1"/>
</dbReference>
<organism evidence="1 2">
    <name type="scientific">Ooceraea biroi</name>
    <name type="common">Clonal raider ant</name>
    <name type="synonym">Cerapachys biroi</name>
    <dbReference type="NCBI Taxonomy" id="2015173"/>
    <lineage>
        <taxon>Eukaryota</taxon>
        <taxon>Metazoa</taxon>
        <taxon>Ecdysozoa</taxon>
        <taxon>Arthropoda</taxon>
        <taxon>Hexapoda</taxon>
        <taxon>Insecta</taxon>
        <taxon>Pterygota</taxon>
        <taxon>Neoptera</taxon>
        <taxon>Endopterygota</taxon>
        <taxon>Hymenoptera</taxon>
        <taxon>Apocrita</taxon>
        <taxon>Aculeata</taxon>
        <taxon>Formicoidea</taxon>
        <taxon>Formicidae</taxon>
        <taxon>Dorylinae</taxon>
        <taxon>Ooceraea</taxon>
    </lineage>
</organism>